<dbReference type="RefSeq" id="WP_149850605.1">
    <property type="nucleotide sequence ID" value="NZ_VUOB01000028.1"/>
</dbReference>
<reference evidence="1 2" key="2">
    <citation type="submission" date="2019-09" db="EMBL/GenBank/DDBJ databases">
        <authorList>
            <person name="Jin C."/>
        </authorList>
    </citation>
    <scope>NUCLEOTIDE SEQUENCE [LARGE SCALE GENOMIC DNA]</scope>
    <source>
        <strain evidence="1 2">AN110305</strain>
    </source>
</reference>
<proteinExistence type="predicted"/>
<name>A0A5B2XCP0_9PSEU</name>
<evidence type="ECO:0000313" key="2">
    <source>
        <dbReference type="Proteomes" id="UP000323454"/>
    </source>
</evidence>
<accession>A0A5B2XCP0</accession>
<dbReference type="AlphaFoldDB" id="A0A5B2XCP0"/>
<gene>
    <name evidence="1" type="ORF">F0L68_17305</name>
</gene>
<reference evidence="1 2" key="1">
    <citation type="submission" date="2019-09" db="EMBL/GenBank/DDBJ databases">
        <title>Goodfellowia gen. nov., a new genus of the Pseudonocardineae related to Actinoalloteichus, containing Goodfellowia coeruleoviolacea gen. nov., comb. nov. gen. nov., comb. nov.</title>
        <authorList>
            <person name="Labeda D."/>
        </authorList>
    </citation>
    <scope>NUCLEOTIDE SEQUENCE [LARGE SCALE GENOMIC DNA]</scope>
    <source>
        <strain evidence="1 2">AN110305</strain>
    </source>
</reference>
<organism evidence="1 2">
    <name type="scientific">Solihabitans fulvus</name>
    <dbReference type="NCBI Taxonomy" id="1892852"/>
    <lineage>
        <taxon>Bacteria</taxon>
        <taxon>Bacillati</taxon>
        <taxon>Actinomycetota</taxon>
        <taxon>Actinomycetes</taxon>
        <taxon>Pseudonocardiales</taxon>
        <taxon>Pseudonocardiaceae</taxon>
        <taxon>Solihabitans</taxon>
    </lineage>
</organism>
<comment type="caution">
    <text evidence="1">The sequence shown here is derived from an EMBL/GenBank/DDBJ whole genome shotgun (WGS) entry which is preliminary data.</text>
</comment>
<protein>
    <submittedName>
        <fullName evidence="1">Uncharacterized protein</fullName>
    </submittedName>
</protein>
<dbReference type="Proteomes" id="UP000323454">
    <property type="component" value="Unassembled WGS sequence"/>
</dbReference>
<sequence>MTTSPHAAGKLIGLGALALIGIVLGLCILGGGSHVAGDEAQKACGRPGSQPEQVGDHDWSAEQLGNARTITQVTADRLLLPKKAAVIAIATAIVESTLRNLDYGDRDSLGLFQQRPSQGWGTREQILDPVYATNKFLDVLVHVPDWYYRPLGEDAQAVQRSAFPERYAPWEHNAQLLADMYWTGEDDIGHMPAVPPGSLGAPVACNPTLATKGRFVRPAEGIVTSGFGPRDGGMH</sequence>
<keyword evidence="2" id="KW-1185">Reference proteome</keyword>
<dbReference type="OrthoDB" id="5496837at2"/>
<dbReference type="EMBL" id="VUOB01000028">
    <property type="protein sequence ID" value="KAA2261528.1"/>
    <property type="molecule type" value="Genomic_DNA"/>
</dbReference>
<evidence type="ECO:0000313" key="1">
    <source>
        <dbReference type="EMBL" id="KAA2261528.1"/>
    </source>
</evidence>